<sequence length="248" mass="26798">MKKFAMNKDQLMGGGASASPWGGGGYGGSSAVGPSTSWKPPSEEESLEQLQKRIDDHDSAIKDSLHRTTAMANQTREVGAATLRDIHMQGEQLKGIAANQQKVEENLQTSNKLLRGMESWRGTFVNWATGTNKEIRKTVAHRDPRGEDKSEEAQRAAESAVAQLEAAGGSGWRREQVYGGGSAAPVTDECDALSQISSIVGDLKLQADAMNKELKLQSGQLDAIDSKADRNASQLEATNMRTKKLSRR</sequence>
<proteinExistence type="inferred from homology"/>
<dbReference type="EnsemblProtists" id="EOD15329">
    <property type="protein sequence ID" value="EOD15329"/>
    <property type="gene ID" value="EMIHUDRAFT_436781"/>
</dbReference>
<dbReference type="SMART" id="SM00397">
    <property type="entry name" value="t_SNARE"/>
    <property type="match status" value="2"/>
</dbReference>
<dbReference type="GO" id="GO:0005484">
    <property type="term" value="F:SNAP receptor activity"/>
    <property type="evidence" value="ECO:0007669"/>
    <property type="project" value="InterPro"/>
</dbReference>
<dbReference type="EnsemblProtists" id="EOD18530">
    <property type="protein sequence ID" value="EOD18530"/>
    <property type="gene ID" value="EMIHUDRAFT_445163"/>
</dbReference>
<protein>
    <recommendedName>
        <fullName evidence="6">t-SNARE coiled-coil homology domain-containing protein</fullName>
    </recommendedName>
</protein>
<accession>A0A0D3IVP4</accession>
<comment type="similarity">
    <text evidence="2">Belongs to the SNAP-25 family.</text>
</comment>
<dbReference type="GO" id="GO:0031201">
    <property type="term" value="C:SNARE complex"/>
    <property type="evidence" value="ECO:0007669"/>
    <property type="project" value="InterPro"/>
</dbReference>
<dbReference type="GeneID" id="17264070"/>
<comment type="subcellular location">
    <subcellularLocation>
        <location evidence="1">Membrane</location>
    </subcellularLocation>
</comment>
<name>A0A0D3IVP4_EMIH1</name>
<dbReference type="OMA" id="GMIQINE"/>
<dbReference type="STRING" id="2903.R1E303"/>
<evidence type="ECO:0000313" key="7">
    <source>
        <dbReference type="EnsemblProtists" id="EOD15329"/>
    </source>
</evidence>
<dbReference type="InterPro" id="IPR000727">
    <property type="entry name" value="T_SNARE_dom"/>
</dbReference>
<dbReference type="Pfam" id="PF12352">
    <property type="entry name" value="V-SNARE_C"/>
    <property type="match status" value="1"/>
</dbReference>
<feature type="compositionally biased region" description="Gly residues" evidence="5">
    <location>
        <begin position="12"/>
        <end position="30"/>
    </location>
</feature>
<evidence type="ECO:0000256" key="3">
    <source>
        <dbReference type="ARBA" id="ARBA00022448"/>
    </source>
</evidence>
<reference evidence="8" key="1">
    <citation type="journal article" date="2013" name="Nature">
        <title>Pan genome of the phytoplankton Emiliania underpins its global distribution.</title>
        <authorList>
            <person name="Read B.A."/>
            <person name="Kegel J."/>
            <person name="Klute M.J."/>
            <person name="Kuo A."/>
            <person name="Lefebvre S.C."/>
            <person name="Maumus F."/>
            <person name="Mayer C."/>
            <person name="Miller J."/>
            <person name="Monier A."/>
            <person name="Salamov A."/>
            <person name="Young J."/>
            <person name="Aguilar M."/>
            <person name="Claverie J.M."/>
            <person name="Frickenhaus S."/>
            <person name="Gonzalez K."/>
            <person name="Herman E.K."/>
            <person name="Lin Y.C."/>
            <person name="Napier J."/>
            <person name="Ogata H."/>
            <person name="Sarno A.F."/>
            <person name="Shmutz J."/>
            <person name="Schroeder D."/>
            <person name="de Vargas C."/>
            <person name="Verret F."/>
            <person name="von Dassow P."/>
            <person name="Valentin K."/>
            <person name="Van de Peer Y."/>
            <person name="Wheeler G."/>
            <person name="Dacks J.B."/>
            <person name="Delwiche C.F."/>
            <person name="Dyhrman S.T."/>
            <person name="Glockner G."/>
            <person name="John U."/>
            <person name="Richards T."/>
            <person name="Worden A.Z."/>
            <person name="Zhang X."/>
            <person name="Grigoriev I.V."/>
            <person name="Allen A.E."/>
            <person name="Bidle K."/>
            <person name="Borodovsky M."/>
            <person name="Bowler C."/>
            <person name="Brownlee C."/>
            <person name="Cock J.M."/>
            <person name="Elias M."/>
            <person name="Gladyshev V.N."/>
            <person name="Groth M."/>
            <person name="Guda C."/>
            <person name="Hadaegh A."/>
            <person name="Iglesias-Rodriguez M.D."/>
            <person name="Jenkins J."/>
            <person name="Jones B.M."/>
            <person name="Lawson T."/>
            <person name="Leese F."/>
            <person name="Lindquist E."/>
            <person name="Lobanov A."/>
            <person name="Lomsadze A."/>
            <person name="Malik S.B."/>
            <person name="Marsh M.E."/>
            <person name="Mackinder L."/>
            <person name="Mock T."/>
            <person name="Mueller-Roeber B."/>
            <person name="Pagarete A."/>
            <person name="Parker M."/>
            <person name="Probert I."/>
            <person name="Quesneville H."/>
            <person name="Raines C."/>
            <person name="Rensing S.A."/>
            <person name="Riano-Pachon D.M."/>
            <person name="Richier S."/>
            <person name="Rokitta S."/>
            <person name="Shiraiwa Y."/>
            <person name="Soanes D.M."/>
            <person name="van der Giezen M."/>
            <person name="Wahlund T.M."/>
            <person name="Williams B."/>
            <person name="Wilson W."/>
            <person name="Wolfe G."/>
            <person name="Wurch L.L."/>
        </authorList>
    </citation>
    <scope>NUCLEOTIDE SEQUENCE</scope>
</reference>
<feature type="domain" description="T-SNARE coiled-coil homology" evidence="6">
    <location>
        <begin position="183"/>
        <end position="245"/>
    </location>
</feature>
<dbReference type="SUPFAM" id="SSF58038">
    <property type="entry name" value="SNARE fusion complex"/>
    <property type="match status" value="2"/>
</dbReference>
<keyword evidence="3" id="KW-0813">Transport</keyword>
<feature type="region of interest" description="Disordered" evidence="5">
    <location>
        <begin position="162"/>
        <end position="184"/>
    </location>
</feature>
<evidence type="ECO:0000256" key="5">
    <source>
        <dbReference type="SAM" id="MobiDB-lite"/>
    </source>
</evidence>
<reference evidence="7" key="2">
    <citation type="submission" date="2024-10" db="UniProtKB">
        <authorList>
            <consortium name="EnsemblProtists"/>
        </authorList>
    </citation>
    <scope>IDENTIFICATION</scope>
</reference>
<dbReference type="RefSeq" id="XP_005770959.1">
    <property type="nucleotide sequence ID" value="XM_005770902.1"/>
</dbReference>
<dbReference type="AlphaFoldDB" id="A0A0D3IVP4"/>
<dbReference type="RefSeq" id="XP_005767758.1">
    <property type="nucleotide sequence ID" value="XM_005767701.1"/>
</dbReference>
<dbReference type="Gene3D" id="1.20.5.110">
    <property type="match status" value="2"/>
</dbReference>
<dbReference type="Proteomes" id="UP000013827">
    <property type="component" value="Unassembled WGS sequence"/>
</dbReference>
<dbReference type="PROSITE" id="PS50192">
    <property type="entry name" value="T_SNARE"/>
    <property type="match status" value="1"/>
</dbReference>
<dbReference type="KEGG" id="ehx:EMIHUDRAFT_436781"/>
<dbReference type="PANTHER" id="PTHR19305:SF9">
    <property type="entry name" value="SYNAPTOSOMAL-ASSOCIATED PROTEIN 29"/>
    <property type="match status" value="1"/>
</dbReference>
<dbReference type="GO" id="GO:0005886">
    <property type="term" value="C:plasma membrane"/>
    <property type="evidence" value="ECO:0007669"/>
    <property type="project" value="TreeGrafter"/>
</dbReference>
<feature type="region of interest" description="Disordered" evidence="5">
    <location>
        <begin position="218"/>
        <end position="248"/>
    </location>
</feature>
<feature type="compositionally biased region" description="Polar residues" evidence="5">
    <location>
        <begin position="231"/>
        <end position="240"/>
    </location>
</feature>
<evidence type="ECO:0000259" key="6">
    <source>
        <dbReference type="PROSITE" id="PS50192"/>
    </source>
</evidence>
<dbReference type="PaxDb" id="2903-EOD15329"/>
<keyword evidence="8" id="KW-1185">Reference proteome</keyword>
<dbReference type="InterPro" id="IPR044766">
    <property type="entry name" value="NPSN/SNAP25-like_N_SNARE"/>
</dbReference>
<evidence type="ECO:0000256" key="2">
    <source>
        <dbReference type="ARBA" id="ARBA00009480"/>
    </source>
</evidence>
<dbReference type="KEGG" id="ehx:EMIHUDRAFT_445163"/>
<dbReference type="CDD" id="cd15861">
    <property type="entry name" value="SNARE_SNAP25N_23N_29N_SEC9N"/>
    <property type="match status" value="1"/>
</dbReference>
<dbReference type="PANTHER" id="PTHR19305">
    <property type="entry name" value="SYNAPTOSOMAL ASSOCIATED PROTEIN"/>
    <property type="match status" value="1"/>
</dbReference>
<dbReference type="HOGENOM" id="CLU_1121811_0_0_1"/>
<organism evidence="7 8">
    <name type="scientific">Emiliania huxleyi (strain CCMP1516)</name>
    <dbReference type="NCBI Taxonomy" id="280463"/>
    <lineage>
        <taxon>Eukaryota</taxon>
        <taxon>Haptista</taxon>
        <taxon>Haptophyta</taxon>
        <taxon>Prymnesiophyceae</taxon>
        <taxon>Isochrysidales</taxon>
        <taxon>Noelaerhabdaceae</taxon>
        <taxon>Emiliania</taxon>
    </lineage>
</organism>
<evidence type="ECO:0000256" key="4">
    <source>
        <dbReference type="ARBA" id="ARBA00023136"/>
    </source>
</evidence>
<evidence type="ECO:0000313" key="8">
    <source>
        <dbReference type="Proteomes" id="UP000013827"/>
    </source>
</evidence>
<evidence type="ECO:0000256" key="1">
    <source>
        <dbReference type="ARBA" id="ARBA00004370"/>
    </source>
</evidence>
<dbReference type="GeneID" id="17261475"/>
<feature type="region of interest" description="Disordered" evidence="5">
    <location>
        <begin position="1"/>
        <end position="48"/>
    </location>
</feature>
<keyword evidence="4" id="KW-0472">Membrane</keyword>